<evidence type="ECO:0000259" key="8">
    <source>
        <dbReference type="PROSITE" id="PS50850"/>
    </source>
</evidence>
<dbReference type="PANTHER" id="PTHR42718:SF49">
    <property type="entry name" value="EXPORT PROTEIN"/>
    <property type="match status" value="1"/>
</dbReference>
<feature type="transmembrane region" description="Helical" evidence="7">
    <location>
        <begin position="485"/>
        <end position="505"/>
    </location>
</feature>
<evidence type="ECO:0000256" key="3">
    <source>
        <dbReference type="ARBA" id="ARBA00022475"/>
    </source>
</evidence>
<keyword evidence="3" id="KW-1003">Cell membrane</keyword>
<dbReference type="InterPro" id="IPR004638">
    <property type="entry name" value="EmrB-like"/>
</dbReference>
<dbReference type="PRINTS" id="PR01036">
    <property type="entry name" value="TCRTETB"/>
</dbReference>
<feature type="transmembrane region" description="Helical" evidence="7">
    <location>
        <begin position="186"/>
        <end position="206"/>
    </location>
</feature>
<comment type="caution">
    <text evidence="9">The sequence shown here is derived from an EMBL/GenBank/DDBJ whole genome shotgun (WGS) entry which is preliminary data.</text>
</comment>
<feature type="transmembrane region" description="Helical" evidence="7">
    <location>
        <begin position="155"/>
        <end position="174"/>
    </location>
</feature>
<feature type="transmembrane region" description="Helical" evidence="7">
    <location>
        <begin position="74"/>
        <end position="93"/>
    </location>
</feature>
<evidence type="ECO:0000313" key="10">
    <source>
        <dbReference type="Proteomes" id="UP001230426"/>
    </source>
</evidence>
<evidence type="ECO:0000256" key="6">
    <source>
        <dbReference type="ARBA" id="ARBA00023136"/>
    </source>
</evidence>
<evidence type="ECO:0000256" key="5">
    <source>
        <dbReference type="ARBA" id="ARBA00022989"/>
    </source>
</evidence>
<keyword evidence="10" id="KW-1185">Reference proteome</keyword>
<evidence type="ECO:0000256" key="1">
    <source>
        <dbReference type="ARBA" id="ARBA00004651"/>
    </source>
</evidence>
<dbReference type="PROSITE" id="PS00216">
    <property type="entry name" value="SUGAR_TRANSPORT_1"/>
    <property type="match status" value="1"/>
</dbReference>
<dbReference type="PROSITE" id="PS50850">
    <property type="entry name" value="MFS"/>
    <property type="match status" value="1"/>
</dbReference>
<feature type="transmembrane region" description="Helical" evidence="7">
    <location>
        <begin position="422"/>
        <end position="439"/>
    </location>
</feature>
<evidence type="ECO:0000313" key="9">
    <source>
        <dbReference type="EMBL" id="MDP9868902.1"/>
    </source>
</evidence>
<dbReference type="InterPro" id="IPR011701">
    <property type="entry name" value="MFS"/>
</dbReference>
<feature type="transmembrane region" description="Helical" evidence="7">
    <location>
        <begin position="243"/>
        <end position="265"/>
    </location>
</feature>
<dbReference type="InterPro" id="IPR036259">
    <property type="entry name" value="MFS_trans_sf"/>
</dbReference>
<evidence type="ECO:0000256" key="4">
    <source>
        <dbReference type="ARBA" id="ARBA00022692"/>
    </source>
</evidence>
<feature type="transmembrane region" description="Helical" evidence="7">
    <location>
        <begin position="30"/>
        <end position="54"/>
    </location>
</feature>
<evidence type="ECO:0000256" key="2">
    <source>
        <dbReference type="ARBA" id="ARBA00022448"/>
    </source>
</evidence>
<dbReference type="SUPFAM" id="SSF103473">
    <property type="entry name" value="MFS general substrate transporter"/>
    <property type="match status" value="1"/>
</dbReference>
<keyword evidence="5 7" id="KW-1133">Transmembrane helix</keyword>
<feature type="transmembrane region" description="Helical" evidence="7">
    <location>
        <begin position="285"/>
        <end position="305"/>
    </location>
</feature>
<evidence type="ECO:0000256" key="7">
    <source>
        <dbReference type="SAM" id="Phobius"/>
    </source>
</evidence>
<name>A0ABT9RHY2_9ACTN</name>
<feature type="domain" description="Major facilitator superfamily (MFS) profile" evidence="8">
    <location>
        <begin position="32"/>
        <end position="509"/>
    </location>
</feature>
<dbReference type="NCBIfam" id="TIGR00711">
    <property type="entry name" value="efflux_EmrB"/>
    <property type="match status" value="1"/>
</dbReference>
<dbReference type="InterPro" id="IPR020846">
    <property type="entry name" value="MFS_dom"/>
</dbReference>
<dbReference type="Gene3D" id="1.20.1720.10">
    <property type="entry name" value="Multidrug resistance protein D"/>
    <property type="match status" value="1"/>
</dbReference>
<keyword evidence="6 7" id="KW-0472">Membrane</keyword>
<feature type="transmembrane region" description="Helical" evidence="7">
    <location>
        <begin position="317"/>
        <end position="338"/>
    </location>
</feature>
<comment type="subcellular location">
    <subcellularLocation>
        <location evidence="1">Cell membrane</location>
        <topology evidence="1">Multi-pass membrane protein</topology>
    </subcellularLocation>
</comment>
<dbReference type="Proteomes" id="UP001230426">
    <property type="component" value="Unassembled WGS sequence"/>
</dbReference>
<proteinExistence type="predicted"/>
<dbReference type="CDD" id="cd17321">
    <property type="entry name" value="MFS_MMR_MDR_like"/>
    <property type="match status" value="1"/>
</dbReference>
<organism evidence="9 10">
    <name type="scientific">Streptosporangium brasiliense</name>
    <dbReference type="NCBI Taxonomy" id="47480"/>
    <lineage>
        <taxon>Bacteria</taxon>
        <taxon>Bacillati</taxon>
        <taxon>Actinomycetota</taxon>
        <taxon>Actinomycetes</taxon>
        <taxon>Streptosporangiales</taxon>
        <taxon>Streptosporangiaceae</taxon>
        <taxon>Streptosporangium</taxon>
    </lineage>
</organism>
<dbReference type="PANTHER" id="PTHR42718">
    <property type="entry name" value="MAJOR FACILITATOR SUPERFAMILY MULTIDRUG TRANSPORTER MFSC"/>
    <property type="match status" value="1"/>
</dbReference>
<feature type="transmembrane region" description="Helical" evidence="7">
    <location>
        <begin position="218"/>
        <end position="237"/>
    </location>
</feature>
<feature type="transmembrane region" description="Helical" evidence="7">
    <location>
        <begin position="105"/>
        <end position="125"/>
    </location>
</feature>
<keyword evidence="2" id="KW-0813">Transport</keyword>
<feature type="transmembrane region" description="Helical" evidence="7">
    <location>
        <begin position="131"/>
        <end position="148"/>
    </location>
</feature>
<gene>
    <name evidence="9" type="ORF">J2S55_008168</name>
</gene>
<reference evidence="9 10" key="1">
    <citation type="submission" date="2023-07" db="EMBL/GenBank/DDBJ databases">
        <title>Sequencing the genomes of 1000 actinobacteria strains.</title>
        <authorList>
            <person name="Klenk H.-P."/>
        </authorList>
    </citation>
    <scope>NUCLEOTIDE SEQUENCE [LARGE SCALE GENOMIC DNA]</scope>
    <source>
        <strain evidence="9 10">DSM 44109</strain>
    </source>
</reference>
<accession>A0ABT9RHY2</accession>
<feature type="transmembrane region" description="Helical" evidence="7">
    <location>
        <begin position="350"/>
        <end position="369"/>
    </location>
</feature>
<dbReference type="Pfam" id="PF07690">
    <property type="entry name" value="MFS_1"/>
    <property type="match status" value="1"/>
</dbReference>
<dbReference type="EMBL" id="JAUSRB010000002">
    <property type="protein sequence ID" value="MDP9868902.1"/>
    <property type="molecule type" value="Genomic_DNA"/>
</dbReference>
<protein>
    <submittedName>
        <fullName evidence="9">EmrB/QacA subfamily drug resistance transporter</fullName>
    </submittedName>
</protein>
<keyword evidence="4 7" id="KW-0812">Transmembrane</keyword>
<feature type="transmembrane region" description="Helical" evidence="7">
    <location>
        <begin position="375"/>
        <end position="401"/>
    </location>
</feature>
<dbReference type="Gene3D" id="1.20.1250.20">
    <property type="entry name" value="MFS general substrate transporter like domains"/>
    <property type="match status" value="1"/>
</dbReference>
<sequence length="525" mass="53937">MDLSQFFGDRCRLTALAVRDDRRRTDMGKWWPLTAVCLGTFMLLVDVNIVTVALPDIAMGMKASFSSLQWVMDVYALVLAALLMGAGALADLVGRRKVYVSGLALFALSSLVCGLAPDAVVLVGARAVQGAGAAMMFATTVALVNASYEGRDRGVAFGVWGAVNGAAAGVGPLLGGLVTQEFGWRWIFLVNLPVSVLAVGLTLRVVRESRDPAAQRIDLPGVALFVLAAGAVTYALTRAGENGWTSATTLGMFTIGTAALIAFVVVEIRARHSLLDLRLFRNPTFAGIMIASLVMSGAAFAYLLYTSLWLQSVQGLSAIGAGLVILPMSGLSFVTSWLTGRFLHRVSPRWTVGAGMLLIGIGTLSQAVLTTRSGWTAVIPGFAITGIGVGLALPNVTAAAMGSVPPERSGMAAGAVSAFRQLGYALGIAVLGSVFRATLQHSLEGEVPDPAAMTEALTGGQAAQAISQVSDATVVPAAYAAGLNAATMTAAAIALAAAVATIALVRRPAPAPSPAAPEPATASAP</sequence>
<dbReference type="InterPro" id="IPR005829">
    <property type="entry name" value="Sugar_transporter_CS"/>
</dbReference>